<feature type="non-terminal residue" evidence="1">
    <location>
        <position position="161"/>
    </location>
</feature>
<evidence type="ECO:0000313" key="1">
    <source>
        <dbReference type="EMBL" id="KAJ1676104.1"/>
    </source>
</evidence>
<accession>A0ACC1HQ75</accession>
<evidence type="ECO:0000313" key="2">
    <source>
        <dbReference type="Proteomes" id="UP001145114"/>
    </source>
</evidence>
<feature type="non-terminal residue" evidence="1">
    <location>
        <position position="1"/>
    </location>
</feature>
<proteinExistence type="predicted"/>
<organism evidence="1 2">
    <name type="scientific">Spiromyces aspiralis</name>
    <dbReference type="NCBI Taxonomy" id="68401"/>
    <lineage>
        <taxon>Eukaryota</taxon>
        <taxon>Fungi</taxon>
        <taxon>Fungi incertae sedis</taxon>
        <taxon>Zoopagomycota</taxon>
        <taxon>Kickxellomycotina</taxon>
        <taxon>Kickxellomycetes</taxon>
        <taxon>Kickxellales</taxon>
        <taxon>Kickxellaceae</taxon>
        <taxon>Spiromyces</taxon>
    </lineage>
</organism>
<name>A0ACC1HQ75_9FUNG</name>
<comment type="caution">
    <text evidence="1">The sequence shown here is derived from an EMBL/GenBank/DDBJ whole genome shotgun (WGS) entry which is preliminary data.</text>
</comment>
<gene>
    <name evidence="1" type="primary">NOP14_4</name>
    <name evidence="1" type="ORF">EV182_008874</name>
</gene>
<protein>
    <submittedName>
        <fullName evidence="1">Nucleolar complex protein 14</fullName>
    </submittedName>
</protein>
<keyword evidence="2" id="KW-1185">Reference proteome</keyword>
<dbReference type="EMBL" id="JAMZIH010004986">
    <property type="protein sequence ID" value="KAJ1676104.1"/>
    <property type="molecule type" value="Genomic_DNA"/>
</dbReference>
<sequence>ADDLDGDFAGVEGDGDEALDFGRGLRHKSSDEEDSGDEEEESESETDEGEDIEGDELSGEEEDSSTEIGRQSGRKRKADAEAAGGATKVAKGDTPRGDDSLPFTFEMPSDYEQWVALVGNYSLEQQLVVIQRLRTLYHHKLAPQNKVKLADLFSVLLEHLA</sequence>
<dbReference type="Proteomes" id="UP001145114">
    <property type="component" value="Unassembled WGS sequence"/>
</dbReference>
<reference evidence="1" key="1">
    <citation type="submission" date="2022-06" db="EMBL/GenBank/DDBJ databases">
        <title>Phylogenomic reconstructions and comparative analyses of Kickxellomycotina fungi.</title>
        <authorList>
            <person name="Reynolds N.K."/>
            <person name="Stajich J.E."/>
            <person name="Barry K."/>
            <person name="Grigoriev I.V."/>
            <person name="Crous P."/>
            <person name="Smith M.E."/>
        </authorList>
    </citation>
    <scope>NUCLEOTIDE SEQUENCE</scope>
    <source>
        <strain evidence="1">RSA 2271</strain>
    </source>
</reference>